<dbReference type="GO" id="GO:0043682">
    <property type="term" value="F:P-type divalent copper transporter activity"/>
    <property type="evidence" value="ECO:0007669"/>
    <property type="project" value="TreeGrafter"/>
</dbReference>
<dbReference type="PANTHER" id="PTHR43520:SF8">
    <property type="entry name" value="P-TYPE CU(+) TRANSPORTER"/>
    <property type="match status" value="1"/>
</dbReference>
<evidence type="ECO:0000256" key="9">
    <source>
        <dbReference type="ARBA" id="ARBA00023136"/>
    </source>
</evidence>
<dbReference type="Pfam" id="PF00122">
    <property type="entry name" value="E1-E2_ATPase"/>
    <property type="match status" value="1"/>
</dbReference>
<evidence type="ECO:0000256" key="8">
    <source>
        <dbReference type="ARBA" id="ARBA00022989"/>
    </source>
</evidence>
<accession>A0A830F797</accession>
<dbReference type="InterPro" id="IPR027256">
    <property type="entry name" value="P-typ_ATPase_IB"/>
</dbReference>
<keyword evidence="5" id="KW-0547">Nucleotide-binding</keyword>
<dbReference type="PRINTS" id="PR00119">
    <property type="entry name" value="CATATPASE"/>
</dbReference>
<keyword evidence="7" id="KW-1278">Translocase</keyword>
<dbReference type="InterPro" id="IPR059000">
    <property type="entry name" value="ATPase_P-type_domA"/>
</dbReference>
<dbReference type="InterPro" id="IPR036412">
    <property type="entry name" value="HAD-like_sf"/>
</dbReference>
<dbReference type="InterPro" id="IPR008250">
    <property type="entry name" value="ATPase_P-typ_transduc_dom_A_sf"/>
</dbReference>
<dbReference type="InterPro" id="IPR023299">
    <property type="entry name" value="ATPase_P-typ_cyto_dom_N"/>
</dbReference>
<dbReference type="GO" id="GO:0016020">
    <property type="term" value="C:membrane"/>
    <property type="evidence" value="ECO:0007669"/>
    <property type="project" value="InterPro"/>
</dbReference>
<feature type="transmembrane region" description="Helical" evidence="11">
    <location>
        <begin position="195"/>
        <end position="217"/>
    </location>
</feature>
<dbReference type="PROSITE" id="PS00154">
    <property type="entry name" value="ATPASE_E1_E2"/>
    <property type="match status" value="1"/>
</dbReference>
<feature type="domain" description="HMA" evidence="12">
    <location>
        <begin position="67"/>
        <end position="133"/>
    </location>
</feature>
<comment type="similarity">
    <text evidence="2">Belongs to the cation transport ATPase (P-type) (TC 3.A.3) family. Type IB subfamily.</text>
</comment>
<evidence type="ECO:0000256" key="10">
    <source>
        <dbReference type="SAM" id="MobiDB-lite"/>
    </source>
</evidence>
<gene>
    <name evidence="13" type="ORF">GCM10009067_38750</name>
</gene>
<dbReference type="NCBIfam" id="TIGR01511">
    <property type="entry name" value="ATPase-IB1_Cu"/>
    <property type="match status" value="1"/>
</dbReference>
<dbReference type="NCBIfam" id="TIGR01494">
    <property type="entry name" value="ATPase_P-type"/>
    <property type="match status" value="1"/>
</dbReference>
<dbReference type="SFLD" id="SFLDG00002">
    <property type="entry name" value="C1.7:_P-type_atpase_like"/>
    <property type="match status" value="1"/>
</dbReference>
<reference evidence="13" key="1">
    <citation type="journal article" date="2014" name="Int. J. Syst. Evol. Microbiol.">
        <title>Complete genome sequence of Corynebacterium casei LMG S-19264T (=DSM 44701T), isolated from a smear-ripened cheese.</title>
        <authorList>
            <consortium name="US DOE Joint Genome Institute (JGI-PGF)"/>
            <person name="Walter F."/>
            <person name="Albersmeier A."/>
            <person name="Kalinowski J."/>
            <person name="Ruckert C."/>
        </authorList>
    </citation>
    <scope>NUCLEOTIDE SEQUENCE</scope>
    <source>
        <strain evidence="13">JCM 19018</strain>
    </source>
</reference>
<evidence type="ECO:0000313" key="14">
    <source>
        <dbReference type="Proteomes" id="UP000614221"/>
    </source>
</evidence>
<organism evidence="13 14">
    <name type="scientific">Haloarcula sebkhae</name>
    <dbReference type="NCBI Taxonomy" id="932660"/>
    <lineage>
        <taxon>Archaea</taxon>
        <taxon>Methanobacteriati</taxon>
        <taxon>Methanobacteriota</taxon>
        <taxon>Stenosarchaea group</taxon>
        <taxon>Halobacteria</taxon>
        <taxon>Halobacteriales</taxon>
        <taxon>Haloarculaceae</taxon>
        <taxon>Haloarcula</taxon>
    </lineage>
</organism>
<evidence type="ECO:0000256" key="2">
    <source>
        <dbReference type="ARBA" id="ARBA00006024"/>
    </source>
</evidence>
<dbReference type="OrthoDB" id="8588at2157"/>
<keyword evidence="9 11" id="KW-0472">Membrane</keyword>
<feature type="transmembrane region" description="Helical" evidence="11">
    <location>
        <begin position="434"/>
        <end position="462"/>
    </location>
</feature>
<keyword evidence="6" id="KW-0067">ATP-binding</keyword>
<feature type="region of interest" description="Disordered" evidence="10">
    <location>
        <begin position="787"/>
        <end position="811"/>
    </location>
</feature>
<dbReference type="GO" id="GO:0005524">
    <property type="term" value="F:ATP binding"/>
    <property type="evidence" value="ECO:0007669"/>
    <property type="project" value="UniProtKB-KW"/>
</dbReference>
<evidence type="ECO:0000256" key="11">
    <source>
        <dbReference type="SAM" id="Phobius"/>
    </source>
</evidence>
<proteinExistence type="inferred from homology"/>
<comment type="subcellular location">
    <subcellularLocation>
        <location evidence="1">Endomembrane system</location>
        <topology evidence="1">Multi-pass membrane protein</topology>
    </subcellularLocation>
</comment>
<feature type="compositionally biased region" description="Basic and acidic residues" evidence="10">
    <location>
        <begin position="791"/>
        <end position="803"/>
    </location>
</feature>
<evidence type="ECO:0000256" key="5">
    <source>
        <dbReference type="ARBA" id="ARBA00022741"/>
    </source>
</evidence>
<dbReference type="AlphaFoldDB" id="A0A830F797"/>
<dbReference type="SUPFAM" id="SSF56784">
    <property type="entry name" value="HAD-like"/>
    <property type="match status" value="1"/>
</dbReference>
<dbReference type="InterPro" id="IPR018303">
    <property type="entry name" value="ATPase_P-typ_P_site"/>
</dbReference>
<dbReference type="InterPro" id="IPR044492">
    <property type="entry name" value="P_typ_ATPase_HD_dom"/>
</dbReference>
<keyword evidence="3 11" id="KW-0812">Transmembrane</keyword>
<evidence type="ECO:0000256" key="4">
    <source>
        <dbReference type="ARBA" id="ARBA00022723"/>
    </source>
</evidence>
<dbReference type="SUPFAM" id="SSF81665">
    <property type="entry name" value="Calcium ATPase, transmembrane domain M"/>
    <property type="match status" value="1"/>
</dbReference>
<dbReference type="PROSITE" id="PS50846">
    <property type="entry name" value="HMA_2"/>
    <property type="match status" value="1"/>
</dbReference>
<evidence type="ECO:0000256" key="7">
    <source>
        <dbReference type="ARBA" id="ARBA00022967"/>
    </source>
</evidence>
<evidence type="ECO:0000256" key="6">
    <source>
        <dbReference type="ARBA" id="ARBA00022840"/>
    </source>
</evidence>
<dbReference type="Proteomes" id="UP000614221">
    <property type="component" value="Unassembled WGS sequence"/>
</dbReference>
<keyword evidence="4" id="KW-0479">Metal-binding</keyword>
<dbReference type="GO" id="GO:0005507">
    <property type="term" value="F:copper ion binding"/>
    <property type="evidence" value="ECO:0007669"/>
    <property type="project" value="TreeGrafter"/>
</dbReference>
<dbReference type="SUPFAM" id="SSF55008">
    <property type="entry name" value="HMA, heavy metal-associated domain"/>
    <property type="match status" value="1"/>
</dbReference>
<sequence>MSTCTLCDLPIEDPITDDDIAGEFCCRGCLEVAHLVDNGEDVDLSVAAVRDRVEAEDSRLDVPEGAETAYLSIDGMHCQTCEGFIELLAEEEEGVHEARASYATEMAQVVYDPDCINRNAIAAALSRLGYRAHGPDEENDSLRSRVEFGKYRSVLAAVLMMPVLILYVLFIYPVYLGIYPESFLYGSTVEAMVFWPLIVWSTLILIGLGYPVFRGAYVSLKVGRPNMDVLIAIAVLAAYLYSLVAYFTGGRDPYFDVAVMVLAIVTIGNHLESRIKHAALGNRADLTDSRVDKARRLDDDSEATETIEIAKCEPGDRLLVKPGERVPVDGHIVDGTAAIDEALITGESLPQRKSEGDSVLGGSILTDNAIVVEVGPEKTSTMDRLVELLWNVKSSATGVQHIVNRFAVLFVPFVLGLAALTATGWFVLGNDPNTAIMAGVSVLVVSCPCSLGIATPLALAAATRDATDNRTLILNETVLERIDDSSVVVFDKTGTLTTGEMELVDVVGDDPDEVLAMAAAVERRSSHPIAAAIDDAAPPTTRSVSSFKSADRTVSALVDDTRVVIGHPDSFDADAWTIPTEIEAAVTHAYESGTHPTAVAWEGAVQGIVTVRDTPRENWDRVVSDITDANRDIVVLTGDDERMTETFANHPAVDHVFAGVRPESKEVIVQGLRERGTTTMIGDGTNDAPALASADLGIAVSSGTDLAIEAADAVVLDDRLDAVPEVFELASVTRSRIKQNLIWAAGYNAIVLPLAMIGMITPLIAAVLMAISSLIVVFNSKRRLVPANGEHSGETDSSERTERTSPPAHSD</sequence>
<evidence type="ECO:0000256" key="3">
    <source>
        <dbReference type="ARBA" id="ARBA00022692"/>
    </source>
</evidence>
<evidence type="ECO:0000313" key="13">
    <source>
        <dbReference type="EMBL" id="GGK82783.1"/>
    </source>
</evidence>
<feature type="transmembrane region" description="Helical" evidence="11">
    <location>
        <begin position="406"/>
        <end position="428"/>
    </location>
</feature>
<feature type="transmembrane region" description="Helical" evidence="11">
    <location>
        <begin position="153"/>
        <end position="175"/>
    </location>
</feature>
<evidence type="ECO:0000256" key="1">
    <source>
        <dbReference type="ARBA" id="ARBA00004127"/>
    </source>
</evidence>
<dbReference type="Gene3D" id="2.70.150.10">
    <property type="entry name" value="Calcium-transporting ATPase, cytoplasmic transduction domain A"/>
    <property type="match status" value="1"/>
</dbReference>
<name>A0A830F797_9EURY</name>
<comment type="caution">
    <text evidence="13">The sequence shown here is derived from an EMBL/GenBank/DDBJ whole genome shotgun (WGS) entry which is preliminary data.</text>
</comment>
<dbReference type="RefSeq" id="WP_005533828.1">
    <property type="nucleotide sequence ID" value="NZ_BMPD01000010.1"/>
</dbReference>
<dbReference type="Gene3D" id="3.30.70.100">
    <property type="match status" value="1"/>
</dbReference>
<dbReference type="GO" id="GO:0055070">
    <property type="term" value="P:copper ion homeostasis"/>
    <property type="evidence" value="ECO:0007669"/>
    <property type="project" value="TreeGrafter"/>
</dbReference>
<protein>
    <submittedName>
        <fullName evidence="13">Heavy metal translocating P-type ATPase</fullName>
    </submittedName>
</protein>
<dbReference type="GO" id="GO:0012505">
    <property type="term" value="C:endomembrane system"/>
    <property type="evidence" value="ECO:0007669"/>
    <property type="project" value="UniProtKB-SubCell"/>
</dbReference>
<dbReference type="EMBL" id="BMPD01000010">
    <property type="protein sequence ID" value="GGK82783.1"/>
    <property type="molecule type" value="Genomic_DNA"/>
</dbReference>
<dbReference type="InterPro" id="IPR036163">
    <property type="entry name" value="HMA_dom_sf"/>
</dbReference>
<dbReference type="SUPFAM" id="SSF81653">
    <property type="entry name" value="Calcium ATPase, transduction domain A"/>
    <property type="match status" value="1"/>
</dbReference>
<dbReference type="GO" id="GO:0016887">
    <property type="term" value="F:ATP hydrolysis activity"/>
    <property type="evidence" value="ECO:0007669"/>
    <property type="project" value="InterPro"/>
</dbReference>
<dbReference type="CDD" id="cd00371">
    <property type="entry name" value="HMA"/>
    <property type="match status" value="1"/>
</dbReference>
<dbReference type="SFLD" id="SFLDS00003">
    <property type="entry name" value="Haloacid_Dehalogenase"/>
    <property type="match status" value="1"/>
</dbReference>
<dbReference type="InterPro" id="IPR001757">
    <property type="entry name" value="P_typ_ATPase"/>
</dbReference>
<feature type="transmembrane region" description="Helical" evidence="11">
    <location>
        <begin position="229"/>
        <end position="248"/>
    </location>
</feature>
<keyword evidence="8 11" id="KW-1133">Transmembrane helix</keyword>
<dbReference type="NCBIfam" id="TIGR01525">
    <property type="entry name" value="ATPase-IB_hvy"/>
    <property type="match status" value="1"/>
</dbReference>
<feature type="transmembrane region" description="Helical" evidence="11">
    <location>
        <begin position="254"/>
        <end position="271"/>
    </location>
</feature>
<dbReference type="PANTHER" id="PTHR43520">
    <property type="entry name" value="ATP7, ISOFORM B"/>
    <property type="match status" value="1"/>
</dbReference>
<dbReference type="Gene3D" id="3.40.1110.10">
    <property type="entry name" value="Calcium-transporting ATPase, cytoplasmic domain N"/>
    <property type="match status" value="1"/>
</dbReference>
<evidence type="ECO:0000259" key="12">
    <source>
        <dbReference type="PROSITE" id="PS50846"/>
    </source>
</evidence>
<dbReference type="SFLD" id="SFLDF00027">
    <property type="entry name" value="p-type_atpase"/>
    <property type="match status" value="1"/>
</dbReference>
<dbReference type="InterPro" id="IPR023214">
    <property type="entry name" value="HAD_sf"/>
</dbReference>
<dbReference type="Pfam" id="PF00702">
    <property type="entry name" value="Hydrolase"/>
    <property type="match status" value="1"/>
</dbReference>
<reference evidence="13" key="2">
    <citation type="submission" date="2020-09" db="EMBL/GenBank/DDBJ databases">
        <authorList>
            <person name="Sun Q."/>
            <person name="Ohkuma M."/>
        </authorList>
    </citation>
    <scope>NUCLEOTIDE SEQUENCE</scope>
    <source>
        <strain evidence="13">JCM 19018</strain>
    </source>
</reference>
<dbReference type="Pfam" id="PF00403">
    <property type="entry name" value="HMA"/>
    <property type="match status" value="1"/>
</dbReference>
<dbReference type="InterPro" id="IPR023298">
    <property type="entry name" value="ATPase_P-typ_TM_dom_sf"/>
</dbReference>
<dbReference type="InterPro" id="IPR006121">
    <property type="entry name" value="HMA_dom"/>
</dbReference>
<dbReference type="Gene3D" id="3.40.50.1000">
    <property type="entry name" value="HAD superfamily/HAD-like"/>
    <property type="match status" value="1"/>
</dbReference>